<dbReference type="OrthoDB" id="2806188at2"/>
<dbReference type="PANTHER" id="PTHR39430:SF1">
    <property type="entry name" value="PROTEASE"/>
    <property type="match status" value="1"/>
</dbReference>
<dbReference type="GO" id="GO:0004175">
    <property type="term" value="F:endopeptidase activity"/>
    <property type="evidence" value="ECO:0007669"/>
    <property type="project" value="UniProtKB-ARBA"/>
</dbReference>
<feature type="transmembrane region" description="Helical" evidence="1">
    <location>
        <begin position="67"/>
        <end position="90"/>
    </location>
</feature>
<accession>A0A1I1N2V5</accession>
<dbReference type="RefSeq" id="WP_092544908.1">
    <property type="nucleotide sequence ID" value="NZ_FOKV01000012.1"/>
</dbReference>
<proteinExistence type="predicted"/>
<feature type="transmembrane region" description="Helical" evidence="1">
    <location>
        <begin position="16"/>
        <end position="41"/>
    </location>
</feature>
<dbReference type="EMBL" id="FOKV01000012">
    <property type="protein sequence ID" value="SFC89818.1"/>
    <property type="molecule type" value="Genomic_DNA"/>
</dbReference>
<dbReference type="STRING" id="1334022.SAMN04487907_11233"/>
<name>A0A1I1N2V5_9FLAO</name>
<dbReference type="GO" id="GO:0080120">
    <property type="term" value="P:CAAX-box protein maturation"/>
    <property type="evidence" value="ECO:0007669"/>
    <property type="project" value="UniProtKB-ARBA"/>
</dbReference>
<feature type="domain" description="CAAX prenyl protease 2/Lysostaphin resistance protein A-like" evidence="2">
    <location>
        <begin position="146"/>
        <end position="245"/>
    </location>
</feature>
<dbReference type="PANTHER" id="PTHR39430">
    <property type="entry name" value="MEMBRANE-ASSOCIATED PROTEASE-RELATED"/>
    <property type="match status" value="1"/>
</dbReference>
<gene>
    <name evidence="3" type="ORF">SAMN04487907_11233</name>
</gene>
<protein>
    <recommendedName>
        <fullName evidence="2">CAAX prenyl protease 2/Lysostaphin resistance protein A-like domain-containing protein</fullName>
    </recommendedName>
</protein>
<keyword evidence="1" id="KW-0472">Membrane</keyword>
<feature type="transmembrane region" description="Helical" evidence="1">
    <location>
        <begin position="110"/>
        <end position="131"/>
    </location>
</feature>
<evidence type="ECO:0000259" key="2">
    <source>
        <dbReference type="Pfam" id="PF02517"/>
    </source>
</evidence>
<evidence type="ECO:0000313" key="4">
    <source>
        <dbReference type="Proteomes" id="UP000199438"/>
    </source>
</evidence>
<feature type="transmembrane region" description="Helical" evidence="1">
    <location>
        <begin position="180"/>
        <end position="200"/>
    </location>
</feature>
<feature type="transmembrane region" description="Helical" evidence="1">
    <location>
        <begin position="240"/>
        <end position="258"/>
    </location>
</feature>
<dbReference type="Proteomes" id="UP000199438">
    <property type="component" value="Unassembled WGS sequence"/>
</dbReference>
<dbReference type="AlphaFoldDB" id="A0A1I1N2V5"/>
<keyword evidence="1" id="KW-1133">Transmembrane helix</keyword>
<dbReference type="Pfam" id="PF02517">
    <property type="entry name" value="Rce1-like"/>
    <property type="match status" value="1"/>
</dbReference>
<keyword evidence="4" id="KW-1185">Reference proteome</keyword>
<feature type="transmembrane region" description="Helical" evidence="1">
    <location>
        <begin position="270"/>
        <end position="291"/>
    </location>
</feature>
<keyword evidence="1" id="KW-0812">Transmembrane</keyword>
<feature type="transmembrane region" description="Helical" evidence="1">
    <location>
        <begin position="137"/>
        <end position="159"/>
    </location>
</feature>
<reference evidence="4" key="1">
    <citation type="submission" date="2016-10" db="EMBL/GenBank/DDBJ databases">
        <authorList>
            <person name="Varghese N."/>
            <person name="Submissions S."/>
        </authorList>
    </citation>
    <scope>NUCLEOTIDE SEQUENCE [LARGE SCALE GENOMIC DNA]</scope>
    <source>
        <strain evidence="4">DSM 24499</strain>
    </source>
</reference>
<organism evidence="3 4">
    <name type="scientific">Zunongwangia mangrovi</name>
    <dbReference type="NCBI Taxonomy" id="1334022"/>
    <lineage>
        <taxon>Bacteria</taxon>
        <taxon>Pseudomonadati</taxon>
        <taxon>Bacteroidota</taxon>
        <taxon>Flavobacteriia</taxon>
        <taxon>Flavobacteriales</taxon>
        <taxon>Flavobacteriaceae</taxon>
        <taxon>Zunongwangia</taxon>
    </lineage>
</organism>
<sequence length="331" mass="38145">MYIEQAFKGKSSGARYLFGTIAVFFSWICLQIIPFFVALVLKYGYNEEMIAIFIDQNRMMTDFSSNITFFLMLFGFALSLFVFFLLYKAIHKNSITNLTTSRTKIDWGRFWFSFSIIAILNIVLILVDYFFLSPDDYIFNFKLVPFLVLAIIAILFVPLQTSFEEYFFRGYLMQGIGIKTGYRWIPLLITSFIFGAMHYANPEVTQMGDLVMVSYFGTALMLGIMTLMDEGLELSLGFHAANNMVAALLVTADWTAFNTESIFRDVSSPVAGWDVWVSVLVIYPLILLVYAKRYNWENWGNRLFGKVEKPKVVETYGVADIEDLSEIREDY</sequence>
<evidence type="ECO:0000313" key="3">
    <source>
        <dbReference type="EMBL" id="SFC89818.1"/>
    </source>
</evidence>
<dbReference type="InterPro" id="IPR003675">
    <property type="entry name" value="Rce1/LyrA-like_dom"/>
</dbReference>
<evidence type="ECO:0000256" key="1">
    <source>
        <dbReference type="SAM" id="Phobius"/>
    </source>
</evidence>
<feature type="transmembrane region" description="Helical" evidence="1">
    <location>
        <begin position="212"/>
        <end position="228"/>
    </location>
</feature>